<gene>
    <name evidence="2" type="ORF">PTTG_12665</name>
</gene>
<reference evidence="3 4" key="3">
    <citation type="journal article" date="2017" name="G3 (Bethesda)">
        <title>Comparative analysis highlights variable genome content of wheat rusts and divergence of the mating loci.</title>
        <authorList>
            <person name="Cuomo C.A."/>
            <person name="Bakkeren G."/>
            <person name="Khalil H.B."/>
            <person name="Panwar V."/>
            <person name="Joly D."/>
            <person name="Linning R."/>
            <person name="Sakthikumar S."/>
            <person name="Song X."/>
            <person name="Adiconis X."/>
            <person name="Fan L."/>
            <person name="Goldberg J.M."/>
            <person name="Levin J.Z."/>
            <person name="Young S."/>
            <person name="Zeng Q."/>
            <person name="Anikster Y."/>
            <person name="Bruce M."/>
            <person name="Wang M."/>
            <person name="Yin C."/>
            <person name="McCallum B."/>
            <person name="Szabo L.J."/>
            <person name="Hulbert S."/>
            <person name="Chen X."/>
            <person name="Fellers J.P."/>
        </authorList>
    </citation>
    <scope>NUCLEOTIDE SEQUENCE</scope>
    <source>
        <strain evidence="3">isolate 1-1 / race 1 (BBBD)</strain>
        <strain evidence="4">Isolate 1-1 / race 1 (BBBD)</strain>
    </source>
</reference>
<feature type="compositionally biased region" description="Basic and acidic residues" evidence="1">
    <location>
        <begin position="34"/>
        <end position="61"/>
    </location>
</feature>
<reference evidence="3" key="4">
    <citation type="submission" date="2025-05" db="UniProtKB">
        <authorList>
            <consortium name="EnsemblFungi"/>
        </authorList>
    </citation>
    <scope>IDENTIFICATION</scope>
    <source>
        <strain evidence="3">isolate 1-1 / race 1 (BBBD)</strain>
    </source>
</reference>
<evidence type="ECO:0000313" key="2">
    <source>
        <dbReference type="EMBL" id="OAV94079.1"/>
    </source>
</evidence>
<keyword evidence="4" id="KW-1185">Reference proteome</keyword>
<reference evidence="2" key="2">
    <citation type="submission" date="2016-05" db="EMBL/GenBank/DDBJ databases">
        <title>Comparative analysis highlights variable genome content of wheat rusts and divergence of the mating loci.</title>
        <authorList>
            <person name="Cuomo C.A."/>
            <person name="Bakkeren G."/>
            <person name="Szabo L."/>
            <person name="Khalil H."/>
            <person name="Joly D."/>
            <person name="Goldberg J."/>
            <person name="Young S."/>
            <person name="Zeng Q."/>
            <person name="Fellers J."/>
        </authorList>
    </citation>
    <scope>NUCLEOTIDE SEQUENCE [LARGE SCALE GENOMIC DNA]</scope>
    <source>
        <strain evidence="2">1-1 BBBD Race 1</strain>
    </source>
</reference>
<proteinExistence type="predicted"/>
<dbReference type="EMBL" id="ADAS02000043">
    <property type="protein sequence ID" value="OAV94079.1"/>
    <property type="molecule type" value="Genomic_DNA"/>
</dbReference>
<evidence type="ECO:0000313" key="3">
    <source>
        <dbReference type="EnsemblFungi" id="PTTG_12665-t43_1-p1"/>
    </source>
</evidence>
<sequence>MFTSMKKLKPTGAELAKAGKFRKPHHKAKAHVGKSVEKGSSVKEGKAAKNGRGGEKRSLKERRVNSMHFKGPYKSLGSRPAPIVITRKIAVLRRRLAEGYFERMMEKRSPLDSPLATLLGTATSTAGSLPVVGVPLSGLLSSLPTNALAAPGALTGLLGTLTGALQSAPVLGDLLKTLPISSLLQGNPLNNVKNTLSGLFVAIPILGGPLGGLTNTVTGAASALPISLFDLGSASPTSSQRNVDTAEATNDLSSQSTPLASLLGRSLSSRKLTAAREH</sequence>
<dbReference type="Proteomes" id="UP000005240">
    <property type="component" value="Unassembled WGS sequence"/>
</dbReference>
<reference evidence="2" key="1">
    <citation type="submission" date="2009-11" db="EMBL/GenBank/DDBJ databases">
        <authorList>
            <consortium name="The Broad Institute Genome Sequencing Platform"/>
            <person name="Ward D."/>
            <person name="Feldgarden M."/>
            <person name="Earl A."/>
            <person name="Young S.K."/>
            <person name="Zeng Q."/>
            <person name="Koehrsen M."/>
            <person name="Alvarado L."/>
            <person name="Berlin A."/>
            <person name="Bochicchio J."/>
            <person name="Borenstein D."/>
            <person name="Chapman S.B."/>
            <person name="Chen Z."/>
            <person name="Engels R."/>
            <person name="Freedman E."/>
            <person name="Gellesch M."/>
            <person name="Goldberg J."/>
            <person name="Griggs A."/>
            <person name="Gujja S."/>
            <person name="Heilman E."/>
            <person name="Heiman D."/>
            <person name="Hepburn T."/>
            <person name="Howarth C."/>
            <person name="Jen D."/>
            <person name="Larson L."/>
            <person name="Lewis B."/>
            <person name="Mehta T."/>
            <person name="Park D."/>
            <person name="Pearson M."/>
            <person name="Roberts A."/>
            <person name="Saif S."/>
            <person name="Shea T."/>
            <person name="Shenoy N."/>
            <person name="Sisk P."/>
            <person name="Stolte C."/>
            <person name="Sykes S."/>
            <person name="Thomson T."/>
            <person name="Walk T."/>
            <person name="White J."/>
            <person name="Yandava C."/>
            <person name="Izard J."/>
            <person name="Baranova O.V."/>
            <person name="Blanton J.M."/>
            <person name="Tanner A.C."/>
            <person name="Dewhirst F.E."/>
            <person name="Haas B."/>
            <person name="Nusbaum C."/>
            <person name="Birren B."/>
        </authorList>
    </citation>
    <scope>NUCLEOTIDE SEQUENCE [LARGE SCALE GENOMIC DNA]</scope>
    <source>
        <strain evidence="2">1-1 BBBD Race 1</strain>
    </source>
</reference>
<dbReference type="OrthoDB" id="2504097at2759"/>
<dbReference type="AlphaFoldDB" id="A0A0C4EQ30"/>
<protein>
    <submittedName>
        <fullName evidence="2 3">Uncharacterized protein</fullName>
    </submittedName>
</protein>
<feature type="compositionally biased region" description="Basic residues" evidence="1">
    <location>
        <begin position="19"/>
        <end position="32"/>
    </location>
</feature>
<feature type="region of interest" description="Disordered" evidence="1">
    <location>
        <begin position="1"/>
        <end position="61"/>
    </location>
</feature>
<accession>A0A0C4EQ30</accession>
<dbReference type="EnsemblFungi" id="PTTG_12665-t43_1">
    <property type="protein sequence ID" value="PTTG_12665-t43_1-p1"/>
    <property type="gene ID" value="PTTG_12665"/>
</dbReference>
<dbReference type="VEuPathDB" id="FungiDB:PTTG_12665"/>
<organism evidence="2">
    <name type="scientific">Puccinia triticina (isolate 1-1 / race 1 (BBBD))</name>
    <name type="common">Brown leaf rust fungus</name>
    <dbReference type="NCBI Taxonomy" id="630390"/>
    <lineage>
        <taxon>Eukaryota</taxon>
        <taxon>Fungi</taxon>
        <taxon>Dikarya</taxon>
        <taxon>Basidiomycota</taxon>
        <taxon>Pucciniomycotina</taxon>
        <taxon>Pucciniomycetes</taxon>
        <taxon>Pucciniales</taxon>
        <taxon>Pucciniaceae</taxon>
        <taxon>Puccinia</taxon>
    </lineage>
</organism>
<evidence type="ECO:0000313" key="4">
    <source>
        <dbReference type="Proteomes" id="UP000005240"/>
    </source>
</evidence>
<dbReference type="OMA" id="EGYFERM"/>
<evidence type="ECO:0000256" key="1">
    <source>
        <dbReference type="SAM" id="MobiDB-lite"/>
    </source>
</evidence>
<name>A0A0C4EQ30_PUCT1</name>